<feature type="region of interest" description="Disordered" evidence="1">
    <location>
        <begin position="308"/>
        <end position="360"/>
    </location>
</feature>
<feature type="region of interest" description="Disordered" evidence="1">
    <location>
        <begin position="492"/>
        <end position="511"/>
    </location>
</feature>
<sequence length="620" mass="64576">MSFTLRSFLTGALLAAAHVLASTEHLYRRDRFELEAVIIQGTWNCTPQQLLAIDQAVVDARELASNALTALNNPRILTSTAYRTWFGSTLGDGPSIATLRDHHYQPIMESLQPPSGETAFRFEPQPNFPPNTVSNNSLVFACPPSSPGPCTDEGMVAGVNSPTEVGPATFGVTLLVLCPTFFDSRRSTNKQMIQAWKAQNQFDSVSPGFALVHEVQHMLIATGPGERAEDLPNPFFDGNTETAQDCYNPSCCSRLPVADKARNAQNFAIFALDVTANPVENEPADPCEPGPTAAAKIRRQISPPSSIIRSNWTLTSRLRPSSASGTRSPTSSVPGSSSSKPGPILQPPTSTSSSAIPSSSSDVVVISGGATVVVPVGGVAFGGPGGGFASFGGIIVAVAAGQTVRDPSSDSRPSNEVPTRTQDRPSTTSSAPTSSSSCPPPPEKSYPATAENLCEDLSGKKQAAFAALVAGLPNVDWAPLLTSSVLPSSTSNLAPVSTTTAPPPAPPPPTPITVYTLKESASGGSITCFPGSFDVNIILGGQTNFQYNYTLDSPVSSFTCGDDSSSGPFLFKGTGGTGASGSGSGKFTMSSGDTPFSTCVTNNGDLNANIEMSIFYFKGE</sequence>
<feature type="region of interest" description="Disordered" evidence="1">
    <location>
        <begin position="403"/>
        <end position="448"/>
    </location>
</feature>
<dbReference type="OrthoDB" id="4811013at2759"/>
<dbReference type="Proteomes" id="UP000027238">
    <property type="component" value="Unassembled WGS sequence"/>
</dbReference>
<accession>A0A066XHN5</accession>
<dbReference type="STRING" id="1173701.A0A066XHN5"/>
<dbReference type="eggNOG" id="ENOG502SVCA">
    <property type="taxonomic scope" value="Eukaryota"/>
</dbReference>
<evidence type="ECO:0000256" key="1">
    <source>
        <dbReference type="SAM" id="MobiDB-lite"/>
    </source>
</evidence>
<dbReference type="GO" id="GO:0008237">
    <property type="term" value="F:metallopeptidase activity"/>
    <property type="evidence" value="ECO:0007669"/>
    <property type="project" value="InterPro"/>
</dbReference>
<gene>
    <name evidence="3" type="ORF">CSUB01_12477</name>
</gene>
<keyword evidence="2" id="KW-0732">Signal</keyword>
<evidence type="ECO:0000256" key="2">
    <source>
        <dbReference type="SAM" id="SignalP"/>
    </source>
</evidence>
<dbReference type="Gene3D" id="3.40.390.10">
    <property type="entry name" value="Collagenase (Catalytic Domain)"/>
    <property type="match status" value="1"/>
</dbReference>
<dbReference type="OMA" id="NFDINAY"/>
<keyword evidence="4" id="KW-1185">Reference proteome</keyword>
<feature type="compositionally biased region" description="Low complexity" evidence="1">
    <location>
        <begin position="319"/>
        <end position="360"/>
    </location>
</feature>
<feature type="chain" id="PRO_5001630334" evidence="2">
    <location>
        <begin position="24"/>
        <end position="620"/>
    </location>
</feature>
<evidence type="ECO:0000313" key="4">
    <source>
        <dbReference type="Proteomes" id="UP000027238"/>
    </source>
</evidence>
<name>A0A066XHN5_COLSU</name>
<comment type="caution">
    <text evidence="3">The sequence shown here is derived from an EMBL/GenBank/DDBJ whole genome shotgun (WGS) entry which is preliminary data.</text>
</comment>
<reference evidence="4" key="1">
    <citation type="journal article" date="2014" name="Genome Announc.">
        <title>Draft genome sequence of Colletotrichum sublineola, a destructive pathogen of cultivated sorghum.</title>
        <authorList>
            <person name="Baroncelli R."/>
            <person name="Sanz-Martin J.M."/>
            <person name="Rech G.E."/>
            <person name="Sukno S.A."/>
            <person name="Thon M.R."/>
        </authorList>
    </citation>
    <scope>NUCLEOTIDE SEQUENCE [LARGE SCALE GENOMIC DNA]</scope>
    <source>
        <strain evidence="4">TX430BB</strain>
    </source>
</reference>
<feature type="compositionally biased region" description="Polar residues" evidence="1">
    <location>
        <begin position="410"/>
        <end position="420"/>
    </location>
</feature>
<dbReference type="InterPro" id="IPR024079">
    <property type="entry name" value="MetalloPept_cat_dom_sf"/>
</dbReference>
<proteinExistence type="predicted"/>
<feature type="compositionally biased region" description="Low complexity" evidence="1">
    <location>
        <begin position="425"/>
        <end position="437"/>
    </location>
</feature>
<organism evidence="3 4">
    <name type="scientific">Colletotrichum sublineola</name>
    <name type="common">Sorghum anthracnose fungus</name>
    <dbReference type="NCBI Taxonomy" id="1173701"/>
    <lineage>
        <taxon>Eukaryota</taxon>
        <taxon>Fungi</taxon>
        <taxon>Dikarya</taxon>
        <taxon>Ascomycota</taxon>
        <taxon>Pezizomycotina</taxon>
        <taxon>Sordariomycetes</taxon>
        <taxon>Hypocreomycetidae</taxon>
        <taxon>Glomerellales</taxon>
        <taxon>Glomerellaceae</taxon>
        <taxon>Colletotrichum</taxon>
        <taxon>Colletotrichum graminicola species complex</taxon>
    </lineage>
</organism>
<feature type="signal peptide" evidence="2">
    <location>
        <begin position="1"/>
        <end position="23"/>
    </location>
</feature>
<evidence type="ECO:0000313" key="3">
    <source>
        <dbReference type="EMBL" id="KDN68668.1"/>
    </source>
</evidence>
<dbReference type="SUPFAM" id="SSF55486">
    <property type="entry name" value="Metalloproteases ('zincins'), catalytic domain"/>
    <property type="match status" value="1"/>
</dbReference>
<dbReference type="HOGENOM" id="CLU_490016_0_0_1"/>
<feature type="compositionally biased region" description="Pro residues" evidence="1">
    <location>
        <begin position="501"/>
        <end position="511"/>
    </location>
</feature>
<dbReference type="EMBL" id="JMSE01000636">
    <property type="protein sequence ID" value="KDN68668.1"/>
    <property type="molecule type" value="Genomic_DNA"/>
</dbReference>
<dbReference type="AlphaFoldDB" id="A0A066XHN5"/>
<protein>
    <submittedName>
        <fullName evidence="3">Uncharacterized protein</fullName>
    </submittedName>
</protein>